<organism evidence="1 2">
    <name type="scientific">Pseudomonas caricapapayae</name>
    <dbReference type="NCBI Taxonomy" id="46678"/>
    <lineage>
        <taxon>Bacteria</taxon>
        <taxon>Pseudomonadati</taxon>
        <taxon>Pseudomonadota</taxon>
        <taxon>Gammaproteobacteria</taxon>
        <taxon>Pseudomonadales</taxon>
        <taxon>Pseudomonadaceae</taxon>
        <taxon>Pseudomonas</taxon>
    </lineage>
</organism>
<dbReference type="EMBL" id="RBUY01000018">
    <property type="protein sequence ID" value="RMV79103.1"/>
    <property type="molecule type" value="Genomic_DNA"/>
</dbReference>
<gene>
    <name evidence="1" type="ORF">ALP05_04388</name>
</gene>
<name>A0A3M6FF80_9PSED</name>
<dbReference type="AlphaFoldDB" id="A0A3M6FF80"/>
<accession>A0A3M6FF80</accession>
<evidence type="ECO:0000313" key="1">
    <source>
        <dbReference type="EMBL" id="RMV79103.1"/>
    </source>
</evidence>
<protein>
    <submittedName>
        <fullName evidence="1">Uncharacterized protein</fullName>
    </submittedName>
</protein>
<proteinExistence type="predicted"/>
<reference evidence="1 2" key="1">
    <citation type="submission" date="2018-08" db="EMBL/GenBank/DDBJ databases">
        <title>Recombination of ecologically and evolutionarily significant loci maintains genetic cohesion in the Pseudomonas syringae species complex.</title>
        <authorList>
            <person name="Dillon M."/>
            <person name="Thakur S."/>
            <person name="Almeida R.N.D."/>
            <person name="Weir B.S."/>
            <person name="Guttman D.S."/>
        </authorList>
    </citation>
    <scope>NUCLEOTIDE SEQUENCE [LARGE SCALE GENOMIC DNA]</scope>
    <source>
        <strain evidence="1 2">ICMP 7496</strain>
    </source>
</reference>
<dbReference type="Proteomes" id="UP000269872">
    <property type="component" value="Unassembled WGS sequence"/>
</dbReference>
<dbReference type="RefSeq" id="WP_147480955.1">
    <property type="nucleotide sequence ID" value="NZ_RBUY01000018.1"/>
</dbReference>
<comment type="caution">
    <text evidence="1">The sequence shown here is derived from an EMBL/GenBank/DDBJ whole genome shotgun (WGS) entry which is preliminary data.</text>
</comment>
<evidence type="ECO:0000313" key="2">
    <source>
        <dbReference type="Proteomes" id="UP000269872"/>
    </source>
</evidence>
<sequence>MSSSSLCFSAGYKAGLVVRSLVNSFRASTVLSQLPCESDVPDYEGLSTTPAMVRNGVDLAQWQGLHLIEIPQIPAEWDCDPSPEIPVKLHDATSIKYGPLDGLI</sequence>